<dbReference type="FunFam" id="3.50.50.80:FF:000001">
    <property type="entry name" value="ubiquitin-like modifier-activating enzyme 1"/>
    <property type="match status" value="1"/>
</dbReference>
<dbReference type="Pfam" id="PF10585">
    <property type="entry name" value="UBA_E1_SCCH"/>
    <property type="match status" value="1"/>
</dbReference>
<dbReference type="Proteomes" id="UP001331761">
    <property type="component" value="Unassembled WGS sequence"/>
</dbReference>
<dbReference type="FunFam" id="3.40.50.720:FF:000015">
    <property type="entry name" value="Ubiquitin-activating enzyme E1 1"/>
    <property type="match status" value="1"/>
</dbReference>
<keyword evidence="5 10" id="KW-0436">Ligase</keyword>
<dbReference type="GO" id="GO:0004839">
    <property type="term" value="F:ubiquitin activating enzyme activity"/>
    <property type="evidence" value="ECO:0007669"/>
    <property type="project" value="UniProtKB-EC"/>
</dbReference>
<dbReference type="InterPro" id="IPR042302">
    <property type="entry name" value="E1_FCCH_sf"/>
</dbReference>
<dbReference type="EC" id="6.2.1.45" evidence="4"/>
<evidence type="ECO:0000256" key="3">
    <source>
        <dbReference type="ARBA" id="ARBA00005673"/>
    </source>
</evidence>
<accession>A0AAN8GB96</accession>
<evidence type="ECO:0000256" key="1">
    <source>
        <dbReference type="ARBA" id="ARBA00000488"/>
    </source>
</evidence>
<dbReference type="PROSITE" id="PS00865">
    <property type="entry name" value="UBIQUITIN_ACTIVAT_2"/>
    <property type="match status" value="1"/>
</dbReference>
<proteinExistence type="inferred from homology"/>
<dbReference type="FunFam" id="1.10.10.2660:FF:000001">
    <property type="entry name" value="Ubiquitin-activating enzyme E1 1"/>
    <property type="match status" value="1"/>
</dbReference>
<dbReference type="InterPro" id="IPR042063">
    <property type="entry name" value="Ubi_acti_E1_SCCH"/>
</dbReference>
<dbReference type="InterPro" id="IPR035985">
    <property type="entry name" value="Ubiquitin-activating_enz"/>
</dbReference>
<evidence type="ECO:0000256" key="4">
    <source>
        <dbReference type="ARBA" id="ARBA00012990"/>
    </source>
</evidence>
<dbReference type="InterPro" id="IPR042449">
    <property type="entry name" value="Ub-E1_IAD_1"/>
</dbReference>
<evidence type="ECO:0000256" key="2">
    <source>
        <dbReference type="ARBA" id="ARBA00004906"/>
    </source>
</evidence>
<dbReference type="GO" id="GO:0005524">
    <property type="term" value="F:ATP binding"/>
    <property type="evidence" value="ECO:0007669"/>
    <property type="project" value="UniProtKB-KW"/>
</dbReference>
<evidence type="ECO:0000256" key="5">
    <source>
        <dbReference type="ARBA" id="ARBA00022598"/>
    </source>
</evidence>
<dbReference type="InterPro" id="IPR018965">
    <property type="entry name" value="Ub-activating_enz_E1_C"/>
</dbReference>
<name>A0AAN8GB96_TRICO</name>
<dbReference type="InterPro" id="IPR018075">
    <property type="entry name" value="UBQ-activ_enz_E1"/>
</dbReference>
<dbReference type="GO" id="GO:0016925">
    <property type="term" value="P:protein sumoylation"/>
    <property type="evidence" value="ECO:0007669"/>
    <property type="project" value="TreeGrafter"/>
</dbReference>
<sequence>MPPHRVGQREGHRHGEEVLPKCAKNDCDKKSKNAVLPQVTSSEGLRAFMSSILAELSSAAVSTSPPPTKKARVVELSDNQRDSSIAVKNYNSNSGSKTMASDKNGQEAMDTDAAGLDTNLYSRQIYALGESAMIHLRKASVIISGLGGVGVEVAKNLILGGIRNVTLHDTKETEWLDLSAQYYLTENDIGKNRAAASFERLAELNDSVSCHLSMNDLTEDVVKQFDLIVLTDTPRSVQLDVSRWTRAHQKCLLVVDARGLYSYIFADFGDSFRVDDPNGEQVKEFLIEHVDSETGDVITLENQMHGLEDGDHVTFSEVKGMTQLNDCAPLKVTVKKPHVFNIGNVVKTMSNYEEGGRAKQVKVPTHVSHKPLAESLTNPEFVYWDFAKFEYPSQLHALWTALYNFEAKHGRAPRPRCDADVETFKAELPEGSTVDEKLLKSFCYQAMGNLVTIASVVGGIAAQEAMKAVTHHMTPLKQWLYLDCDDALPGDWSLFDNAKLTVEECKPRGCRYDGQAAVFGWKYQEALFSQRWFVVGAGAIGCELLKNLAMMGVACGKDGLIKITDMDQIEISNLNRQFLFRMNDVGSKKSVVASRAVKVFNKDVNIEALAERVGPDTEHIFNDDFFAELDGVANALDNVDARRYMDRRCVYYRLPLLESGTMGTKGNTQVVYPHLTESYGSSVDPPEKDIPICTLKNFPNEIQHTIQWARDLFEGLFTAPAETANQFLSDERTFLERLEQMNISQRTQLLGQVKDALIDSKPASAEDCVKWARMLFQEHYHDNIAQMLHSFPPDQVTDQGAKFWSGTKRCPHVLEFDPSQEEHRNFVYAASILRAEMYGLKPLLDVDDVMKIAKSVQPPPFKPRAGVKIAVTEAEAKENAESDDANADAMLEQLKVKLARLHTKAIPKLRPIDFEKDDDSNHHMEMITAASNLRAENYNIQPADRMKTKQIAGRIIPAIATTTATVAGLACVELYKMVGTEKPPIGRFKNGFINLALPFFGFSEPIAAPVKKYNDATFTLWDRLEIQGPKTLQEAVDWIQNETGLEVTMLSSGVSLIYSFFMDAKKRAHRMPMDVKAVVEDVSKRQVPHYQRSLVLEVMATDPNTDADVEVPYIRYVFA</sequence>
<dbReference type="Pfam" id="PF09358">
    <property type="entry name" value="E1_UFD"/>
    <property type="match status" value="1"/>
</dbReference>
<dbReference type="Gene3D" id="3.10.290.60">
    <property type="entry name" value="Ubiquitin-activating enzyme E1, UFD domain"/>
    <property type="match status" value="1"/>
</dbReference>
<dbReference type="Gene3D" id="2.40.30.180">
    <property type="entry name" value="Ubiquitin-activating enzyme E1, FCCH domain"/>
    <property type="match status" value="1"/>
</dbReference>
<dbReference type="InterPro" id="IPR000594">
    <property type="entry name" value="ThiF_NAD_FAD-bd"/>
</dbReference>
<dbReference type="InterPro" id="IPR019572">
    <property type="entry name" value="UBA_E1_SCCH"/>
</dbReference>
<evidence type="ECO:0000256" key="8">
    <source>
        <dbReference type="ARBA" id="ARBA00022840"/>
    </source>
</evidence>
<comment type="pathway">
    <text evidence="2">Protein modification; protein ubiquitination.</text>
</comment>
<dbReference type="Gene3D" id="3.40.50.12550">
    <property type="entry name" value="Ubiquitin-activating enzyme E1, inactive adenylation domain, subdomain 2"/>
    <property type="match status" value="1"/>
</dbReference>
<feature type="domain" description="Ubiquitin-activating enzyme E1 C-terminal" evidence="12">
    <location>
        <begin position="988"/>
        <end position="1114"/>
    </location>
</feature>
<dbReference type="PANTHER" id="PTHR10953:SF4">
    <property type="entry name" value="UBIQUITIN-ACTIVATING ENZYME E1 C-TERMINAL DOMAIN-CONTAINING PROTEIN"/>
    <property type="match status" value="1"/>
</dbReference>
<evidence type="ECO:0000256" key="6">
    <source>
        <dbReference type="ARBA" id="ARBA00022741"/>
    </source>
</evidence>
<dbReference type="Gene3D" id="1.10.10.2660">
    <property type="entry name" value="Ubiquitin-activating enzyme E1, SCCH domain"/>
    <property type="match status" value="1"/>
</dbReference>
<dbReference type="GO" id="GO:0031510">
    <property type="term" value="C:SUMO activating enzyme complex"/>
    <property type="evidence" value="ECO:0007669"/>
    <property type="project" value="TreeGrafter"/>
</dbReference>
<evidence type="ECO:0000256" key="11">
    <source>
        <dbReference type="SAM" id="MobiDB-lite"/>
    </source>
</evidence>
<dbReference type="InterPro" id="IPR033127">
    <property type="entry name" value="UBQ-activ_enz_E1_Cys_AS"/>
</dbReference>
<evidence type="ECO:0000259" key="12">
    <source>
        <dbReference type="SMART" id="SM00985"/>
    </source>
</evidence>
<keyword evidence="8 10" id="KW-0067">ATP-binding</keyword>
<keyword evidence="7 10" id="KW-0833">Ubl conjugation pathway</keyword>
<dbReference type="Gene3D" id="3.40.50.720">
    <property type="entry name" value="NAD(P)-binding Rossmann-like Domain"/>
    <property type="match status" value="1"/>
</dbReference>
<dbReference type="FunFam" id="2.40.30.180:FF:000002">
    <property type="entry name" value="Ubiquitin-activating enzyme E1 2"/>
    <property type="match status" value="1"/>
</dbReference>
<feature type="compositionally biased region" description="Polar residues" evidence="11">
    <location>
        <begin position="89"/>
        <end position="103"/>
    </location>
</feature>
<dbReference type="Gene3D" id="3.50.50.80">
    <property type="entry name" value="Ubiquitin-activating enzyme E1, inactive adenylation domain, subdomain 1"/>
    <property type="match status" value="1"/>
</dbReference>
<comment type="similarity">
    <text evidence="3 10">Belongs to the ubiquitin-activating E1 family.</text>
</comment>
<dbReference type="SMART" id="SM00985">
    <property type="entry name" value="UBA_e1_C"/>
    <property type="match status" value="1"/>
</dbReference>
<feature type="region of interest" description="Disordered" evidence="11">
    <location>
        <begin position="87"/>
        <end position="106"/>
    </location>
</feature>
<dbReference type="Pfam" id="PF00899">
    <property type="entry name" value="ThiF"/>
    <property type="match status" value="2"/>
</dbReference>
<dbReference type="PANTHER" id="PTHR10953">
    <property type="entry name" value="UBIQUITIN-ACTIVATING ENZYME E1"/>
    <property type="match status" value="1"/>
</dbReference>
<dbReference type="PRINTS" id="PR01849">
    <property type="entry name" value="UBIQUITINACT"/>
</dbReference>
<organism evidence="13 14">
    <name type="scientific">Trichostrongylus colubriformis</name>
    <name type="common">Black scour worm</name>
    <dbReference type="NCBI Taxonomy" id="6319"/>
    <lineage>
        <taxon>Eukaryota</taxon>
        <taxon>Metazoa</taxon>
        <taxon>Ecdysozoa</taxon>
        <taxon>Nematoda</taxon>
        <taxon>Chromadorea</taxon>
        <taxon>Rhabditida</taxon>
        <taxon>Rhabditina</taxon>
        <taxon>Rhabditomorpha</taxon>
        <taxon>Strongyloidea</taxon>
        <taxon>Trichostrongylidae</taxon>
        <taxon>Trichostrongylus</taxon>
    </lineage>
</organism>
<dbReference type="CDD" id="cd01490">
    <property type="entry name" value="Ube1_repeat2"/>
    <property type="match status" value="1"/>
</dbReference>
<feature type="active site" description="Glycyl thioester intermediate" evidence="9">
    <location>
        <position position="693"/>
    </location>
</feature>
<dbReference type="GO" id="GO:0019948">
    <property type="term" value="F:SUMO activating enzyme activity"/>
    <property type="evidence" value="ECO:0007669"/>
    <property type="project" value="TreeGrafter"/>
</dbReference>
<feature type="region of interest" description="Disordered" evidence="11">
    <location>
        <begin position="1"/>
        <end position="22"/>
    </location>
</feature>
<keyword evidence="14" id="KW-1185">Reference proteome</keyword>
<dbReference type="GO" id="GO:0005737">
    <property type="term" value="C:cytoplasm"/>
    <property type="evidence" value="ECO:0007669"/>
    <property type="project" value="TreeGrafter"/>
</dbReference>
<comment type="caution">
    <text evidence="13">The sequence shown here is derived from an EMBL/GenBank/DDBJ whole genome shotgun (WGS) entry which is preliminary data.</text>
</comment>
<dbReference type="InterPro" id="IPR000011">
    <property type="entry name" value="UBQ/SUMO-activ_enz_E1-like"/>
</dbReference>
<dbReference type="FunFam" id="3.10.290.60:FF:000001">
    <property type="entry name" value="Ubiquitin-activating enzyme E1 2"/>
    <property type="match status" value="1"/>
</dbReference>
<evidence type="ECO:0000313" key="14">
    <source>
        <dbReference type="Proteomes" id="UP001331761"/>
    </source>
</evidence>
<evidence type="ECO:0000256" key="9">
    <source>
        <dbReference type="PROSITE-ProRule" id="PRU10132"/>
    </source>
</evidence>
<evidence type="ECO:0000256" key="7">
    <source>
        <dbReference type="ARBA" id="ARBA00022786"/>
    </source>
</evidence>
<comment type="catalytic activity">
    <reaction evidence="1">
        <text>ATP + ubiquitin + [E1 ubiquitin-activating enzyme]-L-cysteine = AMP + diphosphate + S-ubiquitinyl-[E1 ubiquitin-activating enzyme]-L-cysteine.</text>
        <dbReference type="EC" id="6.2.1.45"/>
    </reaction>
</comment>
<evidence type="ECO:0000256" key="10">
    <source>
        <dbReference type="RuleBase" id="RU000519"/>
    </source>
</evidence>
<dbReference type="EMBL" id="WIXE01006558">
    <property type="protein sequence ID" value="KAK5981188.1"/>
    <property type="molecule type" value="Genomic_DNA"/>
</dbReference>
<dbReference type="InterPro" id="IPR045886">
    <property type="entry name" value="ThiF/MoeB/HesA"/>
</dbReference>
<keyword evidence="6 10" id="KW-0547">Nucleotide-binding</keyword>
<feature type="compositionally biased region" description="Basic and acidic residues" evidence="11">
    <location>
        <begin position="7"/>
        <end position="22"/>
    </location>
</feature>
<dbReference type="AlphaFoldDB" id="A0AAN8GB96"/>
<dbReference type="InterPro" id="IPR038252">
    <property type="entry name" value="UBA_E1_C_sf"/>
</dbReference>
<dbReference type="SUPFAM" id="SSF69572">
    <property type="entry name" value="Activating enzymes of the ubiquitin-like proteins"/>
    <property type="match status" value="2"/>
</dbReference>
<gene>
    <name evidence="13" type="ORF">GCK32_002732</name>
</gene>
<reference evidence="13 14" key="1">
    <citation type="submission" date="2019-10" db="EMBL/GenBank/DDBJ databases">
        <title>Assembly and Annotation for the nematode Trichostrongylus colubriformis.</title>
        <authorList>
            <person name="Martin J."/>
        </authorList>
    </citation>
    <scope>NUCLEOTIDE SEQUENCE [LARGE SCALE GENOMIC DNA]</scope>
    <source>
        <strain evidence="13">G859</strain>
        <tissue evidence="13">Whole worm</tissue>
    </source>
</reference>
<dbReference type="NCBIfam" id="TIGR01408">
    <property type="entry name" value="Ube1"/>
    <property type="match status" value="1"/>
</dbReference>
<protein>
    <recommendedName>
        <fullName evidence="4">E1 ubiquitin-activating enzyme</fullName>
        <ecNumber evidence="4">6.2.1.45</ecNumber>
    </recommendedName>
</protein>
<evidence type="ECO:0000313" key="13">
    <source>
        <dbReference type="EMBL" id="KAK5981188.1"/>
    </source>
</evidence>